<proteinExistence type="predicted"/>
<dbReference type="PANTHER" id="PTHR43143">
    <property type="entry name" value="METALLOPHOSPHOESTERASE, CALCINEURIN SUPERFAMILY"/>
    <property type="match status" value="1"/>
</dbReference>
<evidence type="ECO:0000313" key="7">
    <source>
        <dbReference type="Proteomes" id="UP001596472"/>
    </source>
</evidence>
<dbReference type="InterPro" id="IPR013320">
    <property type="entry name" value="ConA-like_dom_sf"/>
</dbReference>
<dbReference type="RefSeq" id="WP_379712484.1">
    <property type="nucleotide sequence ID" value="NZ_JBHTBS010000005.1"/>
</dbReference>
<feature type="domain" description="LamG-like jellyroll fold" evidence="5">
    <location>
        <begin position="491"/>
        <end position="622"/>
    </location>
</feature>
<organism evidence="6 7">
    <name type="scientific">Haloferula chungangensis</name>
    <dbReference type="NCBI Taxonomy" id="1048331"/>
    <lineage>
        <taxon>Bacteria</taxon>
        <taxon>Pseudomonadati</taxon>
        <taxon>Verrucomicrobiota</taxon>
        <taxon>Verrucomicrobiia</taxon>
        <taxon>Verrucomicrobiales</taxon>
        <taxon>Verrucomicrobiaceae</taxon>
        <taxon>Haloferula</taxon>
    </lineage>
</organism>
<dbReference type="PANTHER" id="PTHR43143:SF1">
    <property type="entry name" value="SERINE_THREONINE-PROTEIN PHOSPHATASE CPPED1"/>
    <property type="match status" value="1"/>
</dbReference>
<dbReference type="SMART" id="SM00560">
    <property type="entry name" value="LamGL"/>
    <property type="match status" value="1"/>
</dbReference>
<evidence type="ECO:0000256" key="1">
    <source>
        <dbReference type="ARBA" id="ARBA00022729"/>
    </source>
</evidence>
<dbReference type="InterPro" id="IPR051918">
    <property type="entry name" value="STPP_CPPED1"/>
</dbReference>
<comment type="caution">
    <text evidence="6">The sequence shown here is derived from an EMBL/GenBank/DDBJ whole genome shotgun (WGS) entry which is preliminary data.</text>
</comment>
<evidence type="ECO:0000256" key="4">
    <source>
        <dbReference type="SAM" id="SignalP"/>
    </source>
</evidence>
<dbReference type="InterPro" id="IPR029052">
    <property type="entry name" value="Metallo-depent_PP-like"/>
</dbReference>
<name>A0ABW2L699_9BACT</name>
<keyword evidence="1 4" id="KW-0732">Signal</keyword>
<dbReference type="Proteomes" id="UP001596472">
    <property type="component" value="Unassembled WGS sequence"/>
</dbReference>
<dbReference type="Gene3D" id="2.60.120.200">
    <property type="match status" value="1"/>
</dbReference>
<keyword evidence="2" id="KW-1015">Disulfide bond</keyword>
<dbReference type="SUPFAM" id="SSF49899">
    <property type="entry name" value="Concanavalin A-like lectins/glucanases"/>
    <property type="match status" value="1"/>
</dbReference>
<evidence type="ECO:0000313" key="6">
    <source>
        <dbReference type="EMBL" id="MFC7337822.1"/>
    </source>
</evidence>
<accession>A0ABW2L699</accession>
<keyword evidence="7" id="KW-1185">Reference proteome</keyword>
<dbReference type="Pfam" id="PF00149">
    <property type="entry name" value="Metallophos"/>
    <property type="match status" value="1"/>
</dbReference>
<dbReference type="Gene3D" id="3.60.21.10">
    <property type="match status" value="1"/>
</dbReference>
<feature type="chain" id="PRO_5047343790" evidence="4">
    <location>
        <begin position="21"/>
        <end position="674"/>
    </location>
</feature>
<reference evidence="7" key="1">
    <citation type="journal article" date="2019" name="Int. J. Syst. Evol. Microbiol.">
        <title>The Global Catalogue of Microorganisms (GCM) 10K type strain sequencing project: providing services to taxonomists for standard genome sequencing and annotation.</title>
        <authorList>
            <consortium name="The Broad Institute Genomics Platform"/>
            <consortium name="The Broad Institute Genome Sequencing Center for Infectious Disease"/>
            <person name="Wu L."/>
            <person name="Ma J."/>
        </authorList>
    </citation>
    <scope>NUCLEOTIDE SEQUENCE [LARGE SCALE GENOMIC DNA]</scope>
    <source>
        <strain evidence="7">CGMCC 4.1467</strain>
    </source>
</reference>
<dbReference type="EMBL" id="JBHTBS010000005">
    <property type="protein sequence ID" value="MFC7337822.1"/>
    <property type="molecule type" value="Genomic_DNA"/>
</dbReference>
<feature type="compositionally biased region" description="Basic residues" evidence="3">
    <location>
        <begin position="30"/>
        <end position="40"/>
    </location>
</feature>
<dbReference type="InterPro" id="IPR006558">
    <property type="entry name" value="LamG-like"/>
</dbReference>
<dbReference type="CDD" id="cd00110">
    <property type="entry name" value="LamG"/>
    <property type="match status" value="1"/>
</dbReference>
<dbReference type="InterPro" id="IPR001791">
    <property type="entry name" value="Laminin_G"/>
</dbReference>
<sequence>MKTTHTIVLLAASCWASAFADEAHVNPNIGHRHHHHHHHAEKLPTEPAGTSRFMTSREAAAALRLPKEEDAFSFVVFGDRTGGPDDGVGILADAVRDVNLLEPDLVMTVGDLVQGYNLEDQWKVQVDEFKGIMGELSCPWFPVAGNHDVYWRGPKGVKAPAGGHEKGYEVEFGPLWYAFEHKNCWFIVLYSDEANPETGEQNFRKPESQKMSPEQFEWLGKTLDRAKDAEHVFLFLHHPRWIGNNYGDDWERVHERLKQAGNVSAVFAGHIHRMRYDGPRDGIEYVTLATTGGHQPGLVPDAGYLHHFNIVTVRKERLALAAVPVGEVIDIREITAEMAEETSRLSAQPLRPHPSIDLAANDGAPTEIILPISNPTSRKVDYTAGGSSKDNRWRFHPDHIHGSLAPGETKELKFSVSRPVDSLDDYFDEAFVSLEMDYLAEGYRYAIPERSVSLPVTLPGRKGPAADKLAIDLNGEDEWLSIDSDRIEIGKPLTLECRFKARRFDDRTGLVTKTEGSDYGIFLNKGRPHFSIFVGDSYLTVAADAPLLKADVWHHVAGVYDGKEARLYLDGKLVDRKKRKGYRKTNDLPLVIGGDTSKNGATSHFSGWIDEVRLSRGARYKGEVAEPDAGQPASEDTVILLDFSEKIGPWVPDASASRAHATLHGAAVLVPSEG</sequence>
<feature type="region of interest" description="Disordered" evidence="3">
    <location>
        <begin position="27"/>
        <end position="49"/>
    </location>
</feature>
<feature type="signal peptide" evidence="4">
    <location>
        <begin position="1"/>
        <end position="20"/>
    </location>
</feature>
<dbReference type="InterPro" id="IPR004843">
    <property type="entry name" value="Calcineurin-like_PHP"/>
</dbReference>
<evidence type="ECO:0000256" key="3">
    <source>
        <dbReference type="SAM" id="MobiDB-lite"/>
    </source>
</evidence>
<evidence type="ECO:0000256" key="2">
    <source>
        <dbReference type="ARBA" id="ARBA00023157"/>
    </source>
</evidence>
<protein>
    <submittedName>
        <fullName evidence="6">LamG-like jellyroll fold domain-containing protein</fullName>
    </submittedName>
</protein>
<dbReference type="SUPFAM" id="SSF56300">
    <property type="entry name" value="Metallo-dependent phosphatases"/>
    <property type="match status" value="1"/>
</dbReference>
<gene>
    <name evidence="6" type="ORF">ACFQY0_11585</name>
</gene>
<dbReference type="Pfam" id="PF13385">
    <property type="entry name" value="Laminin_G_3"/>
    <property type="match status" value="1"/>
</dbReference>
<evidence type="ECO:0000259" key="5">
    <source>
        <dbReference type="SMART" id="SM00560"/>
    </source>
</evidence>